<evidence type="ECO:0000313" key="7">
    <source>
        <dbReference type="EMBL" id="CAG5042015.1"/>
    </source>
</evidence>
<feature type="compositionally biased region" description="Polar residues" evidence="6">
    <location>
        <begin position="322"/>
        <end position="336"/>
    </location>
</feature>
<gene>
    <name evidence="7" type="ORF">PAPOLLO_LOCUS22324</name>
</gene>
<dbReference type="PANTHER" id="PTHR22526:SF2">
    <property type="entry name" value="ANAPHASE PROMOTING COMPLEX C SUBUNIT 15, PSEUDOGENE-RELATED"/>
    <property type="match status" value="1"/>
</dbReference>
<evidence type="ECO:0000313" key="8">
    <source>
        <dbReference type="Proteomes" id="UP000691718"/>
    </source>
</evidence>
<dbReference type="InterPro" id="IPR026182">
    <property type="entry name" value="ANAPC15"/>
</dbReference>
<comment type="caution">
    <text evidence="7">The sequence shown here is derived from an EMBL/GenBank/DDBJ whole genome shotgun (WGS) entry which is preliminary data.</text>
</comment>
<dbReference type="OrthoDB" id="6362917at2759"/>
<comment type="similarity">
    <text evidence="2">Belongs to the APC15 family.</text>
</comment>
<evidence type="ECO:0000256" key="6">
    <source>
        <dbReference type="SAM" id="MobiDB-lite"/>
    </source>
</evidence>
<keyword evidence="3" id="KW-0132">Cell division</keyword>
<evidence type="ECO:0000256" key="5">
    <source>
        <dbReference type="ARBA" id="ARBA00023306"/>
    </source>
</evidence>
<dbReference type="Proteomes" id="UP000691718">
    <property type="component" value="Unassembled WGS sequence"/>
</dbReference>
<dbReference type="EMBL" id="CAJQZP010001367">
    <property type="protein sequence ID" value="CAG5042015.1"/>
    <property type="molecule type" value="Genomic_DNA"/>
</dbReference>
<feature type="compositionally biased region" description="Acidic residues" evidence="6">
    <location>
        <begin position="105"/>
        <end position="118"/>
    </location>
</feature>
<comment type="pathway">
    <text evidence="1">Protein modification; protein ubiquitination.</text>
</comment>
<dbReference type="AlphaFoldDB" id="A0A8S3XTI2"/>
<name>A0A8S3XTI2_PARAO</name>
<dbReference type="GO" id="GO:0005680">
    <property type="term" value="C:anaphase-promoting complex"/>
    <property type="evidence" value="ECO:0007669"/>
    <property type="project" value="InterPro"/>
</dbReference>
<feature type="region of interest" description="Disordered" evidence="6">
    <location>
        <begin position="47"/>
        <end position="134"/>
    </location>
</feature>
<feature type="region of interest" description="Disordered" evidence="6">
    <location>
        <begin position="322"/>
        <end position="374"/>
    </location>
</feature>
<dbReference type="GO" id="GO:0051301">
    <property type="term" value="P:cell division"/>
    <property type="evidence" value="ECO:0007669"/>
    <property type="project" value="UniProtKB-KW"/>
</dbReference>
<feature type="compositionally biased region" description="Acidic residues" evidence="6">
    <location>
        <begin position="60"/>
        <end position="91"/>
    </location>
</feature>
<proteinExistence type="inferred from homology"/>
<evidence type="ECO:0000256" key="2">
    <source>
        <dbReference type="ARBA" id="ARBA00009618"/>
    </source>
</evidence>
<evidence type="ECO:0000256" key="1">
    <source>
        <dbReference type="ARBA" id="ARBA00004906"/>
    </source>
</evidence>
<dbReference type="PANTHER" id="PTHR22526">
    <property type="entry name" value="ANAPHASE PROMOTING COMPLEX C SUBUNIT 15, PSEUDOGENE-RELATED"/>
    <property type="match status" value="1"/>
</dbReference>
<reference evidence="7" key="1">
    <citation type="submission" date="2021-04" db="EMBL/GenBank/DDBJ databases">
        <authorList>
            <person name="Tunstrom K."/>
        </authorList>
    </citation>
    <scope>NUCLEOTIDE SEQUENCE</scope>
</reference>
<dbReference type="Pfam" id="PF15243">
    <property type="entry name" value="ANAPC15"/>
    <property type="match status" value="1"/>
</dbReference>
<accession>A0A8S3XTI2</accession>
<organism evidence="7 8">
    <name type="scientific">Parnassius apollo</name>
    <name type="common">Apollo butterfly</name>
    <name type="synonym">Papilio apollo</name>
    <dbReference type="NCBI Taxonomy" id="110799"/>
    <lineage>
        <taxon>Eukaryota</taxon>
        <taxon>Metazoa</taxon>
        <taxon>Ecdysozoa</taxon>
        <taxon>Arthropoda</taxon>
        <taxon>Hexapoda</taxon>
        <taxon>Insecta</taxon>
        <taxon>Pterygota</taxon>
        <taxon>Neoptera</taxon>
        <taxon>Endopterygota</taxon>
        <taxon>Lepidoptera</taxon>
        <taxon>Glossata</taxon>
        <taxon>Ditrysia</taxon>
        <taxon>Papilionoidea</taxon>
        <taxon>Papilionidae</taxon>
        <taxon>Parnassiinae</taxon>
        <taxon>Parnassini</taxon>
        <taxon>Parnassius</taxon>
        <taxon>Parnassius</taxon>
    </lineage>
</organism>
<evidence type="ECO:0000256" key="3">
    <source>
        <dbReference type="ARBA" id="ARBA00022618"/>
    </source>
</evidence>
<keyword evidence="4" id="KW-0498">Mitosis</keyword>
<evidence type="ECO:0000256" key="4">
    <source>
        <dbReference type="ARBA" id="ARBA00022776"/>
    </source>
</evidence>
<sequence>MNIPFPVLLPRLIDSKWFNADSPCDEEAELTSLEQANQHWLSSIGQQYMKRAPLGKTDPEPMEEEADTDEEEGNDETDESEESHDEDEEEELRTSYSPARNNNELEPDILEVINEEPELNSSDQTNTIPSAPREPDYRVFIRVHGCYSEGRMPGSGVGGATAGRIARPDVEDVVLEEIENDPSTSTRAIARRTGVGKSTVHDILKKNEFHPYHVTRVQTLQPRDYLSRSEIKEIKSTYVTVEQLEDLKKELCNLKNNSPPFTAARINIKRGTYRDSGPIGLSLFYESTVNSSEGKPSCEPSTAKEYSLKNIKIYKKQSEGSSETLSDATFQQTPGSVTGCRRDDANRDESQPIVSDRNRLSPNHQSDGIGTTDNESYAQVTLKSSNEWTVVQRKGKKSKNRVEGKSGIAVVEADEMFRAAERKTPLFISNVHKILPKQTSFDISTR</sequence>
<keyword evidence="5" id="KW-0131">Cell cycle</keyword>
<feature type="compositionally biased region" description="Polar residues" evidence="6">
    <location>
        <begin position="94"/>
        <end position="104"/>
    </location>
</feature>
<dbReference type="GO" id="GO:0090266">
    <property type="term" value="P:regulation of mitotic cell cycle spindle assembly checkpoint"/>
    <property type="evidence" value="ECO:0007669"/>
    <property type="project" value="InterPro"/>
</dbReference>
<protein>
    <submittedName>
        <fullName evidence="7">(apollo) hypothetical protein</fullName>
    </submittedName>
</protein>
<feature type="compositionally biased region" description="Basic and acidic residues" evidence="6">
    <location>
        <begin position="340"/>
        <end position="350"/>
    </location>
</feature>
<feature type="compositionally biased region" description="Polar residues" evidence="6">
    <location>
        <begin position="360"/>
        <end position="374"/>
    </location>
</feature>
<keyword evidence="8" id="KW-1185">Reference proteome</keyword>
<feature type="compositionally biased region" description="Polar residues" evidence="6">
    <location>
        <begin position="119"/>
        <end position="129"/>
    </location>
</feature>